<comment type="caution">
    <text evidence="1">The sequence shown here is derived from an EMBL/GenBank/DDBJ whole genome shotgun (WGS) entry which is preliminary data.</text>
</comment>
<name>A0ACB8CS21_DERSI</name>
<proteinExistence type="predicted"/>
<dbReference type="Proteomes" id="UP000821865">
    <property type="component" value="Chromosome 5"/>
</dbReference>
<accession>A0ACB8CS21</accession>
<gene>
    <name evidence="1" type="ORF">HPB49_017423</name>
</gene>
<evidence type="ECO:0000313" key="2">
    <source>
        <dbReference type="Proteomes" id="UP000821865"/>
    </source>
</evidence>
<protein>
    <submittedName>
        <fullName evidence="1">Uncharacterized protein</fullName>
    </submittedName>
</protein>
<sequence length="162" mass="18290">MVMKITSLNIQDKQQTVNAYISTPEHPLKRVILGIDEGMTEDELTTSLQFHPQSLNIMHACMFGKTRTAIILFDGPIVSRFSCYTCLNAGLRTDFYPQPTDKASKNCNLQNREEGHKCDRECGLCEGGRELMPTTYSTEKEDYQTSKPPEDGEHPEEVVAEL</sequence>
<evidence type="ECO:0000313" key="1">
    <source>
        <dbReference type="EMBL" id="KAH7949941.1"/>
    </source>
</evidence>
<organism evidence="1 2">
    <name type="scientific">Dermacentor silvarum</name>
    <name type="common">Tick</name>
    <dbReference type="NCBI Taxonomy" id="543639"/>
    <lineage>
        <taxon>Eukaryota</taxon>
        <taxon>Metazoa</taxon>
        <taxon>Ecdysozoa</taxon>
        <taxon>Arthropoda</taxon>
        <taxon>Chelicerata</taxon>
        <taxon>Arachnida</taxon>
        <taxon>Acari</taxon>
        <taxon>Parasitiformes</taxon>
        <taxon>Ixodida</taxon>
        <taxon>Ixodoidea</taxon>
        <taxon>Ixodidae</taxon>
        <taxon>Rhipicephalinae</taxon>
        <taxon>Dermacentor</taxon>
    </lineage>
</organism>
<reference evidence="1" key="1">
    <citation type="submission" date="2020-05" db="EMBL/GenBank/DDBJ databases">
        <title>Large-scale comparative analyses of tick genomes elucidate their genetic diversity and vector capacities.</title>
        <authorList>
            <person name="Jia N."/>
            <person name="Wang J."/>
            <person name="Shi W."/>
            <person name="Du L."/>
            <person name="Sun Y."/>
            <person name="Zhan W."/>
            <person name="Jiang J."/>
            <person name="Wang Q."/>
            <person name="Zhang B."/>
            <person name="Ji P."/>
            <person name="Sakyi L.B."/>
            <person name="Cui X."/>
            <person name="Yuan T."/>
            <person name="Jiang B."/>
            <person name="Yang W."/>
            <person name="Lam T.T.-Y."/>
            <person name="Chang Q."/>
            <person name="Ding S."/>
            <person name="Wang X."/>
            <person name="Zhu J."/>
            <person name="Ruan X."/>
            <person name="Zhao L."/>
            <person name="Wei J."/>
            <person name="Que T."/>
            <person name="Du C."/>
            <person name="Cheng J."/>
            <person name="Dai P."/>
            <person name="Han X."/>
            <person name="Huang E."/>
            <person name="Gao Y."/>
            <person name="Liu J."/>
            <person name="Shao H."/>
            <person name="Ye R."/>
            <person name="Li L."/>
            <person name="Wei W."/>
            <person name="Wang X."/>
            <person name="Wang C."/>
            <person name="Yang T."/>
            <person name="Huo Q."/>
            <person name="Li W."/>
            <person name="Guo W."/>
            <person name="Chen H."/>
            <person name="Zhou L."/>
            <person name="Ni X."/>
            <person name="Tian J."/>
            <person name="Zhou Y."/>
            <person name="Sheng Y."/>
            <person name="Liu T."/>
            <person name="Pan Y."/>
            <person name="Xia L."/>
            <person name="Li J."/>
            <person name="Zhao F."/>
            <person name="Cao W."/>
        </authorList>
    </citation>
    <scope>NUCLEOTIDE SEQUENCE</scope>
    <source>
        <strain evidence="1">Dsil-2018</strain>
    </source>
</reference>
<keyword evidence="2" id="KW-1185">Reference proteome</keyword>
<dbReference type="EMBL" id="CM023474">
    <property type="protein sequence ID" value="KAH7949941.1"/>
    <property type="molecule type" value="Genomic_DNA"/>
</dbReference>